<dbReference type="RefSeq" id="WP_151894288.1">
    <property type="nucleotide sequence ID" value="NZ_BKCF01000003.1"/>
</dbReference>
<dbReference type="Proteomes" id="UP000326994">
    <property type="component" value="Unassembled WGS sequence"/>
</dbReference>
<reference evidence="1 2" key="1">
    <citation type="submission" date="2019-08" db="EMBL/GenBank/DDBJ databases">
        <title>Ulvibacter marinistellae sp. nov., isolated from a starfish, Patiria pectinifera.</title>
        <authorList>
            <person name="Kawano K."/>
            <person name="Ushijima N."/>
            <person name="Kihara M."/>
            <person name="Itoh H."/>
        </authorList>
    </citation>
    <scope>NUCLEOTIDE SEQUENCE [LARGE SCALE GENOMIC DNA]</scope>
    <source>
        <strain evidence="1 2">KK4</strain>
    </source>
</reference>
<protein>
    <submittedName>
        <fullName evidence="1">Uncharacterized protein</fullName>
    </submittedName>
</protein>
<keyword evidence="2" id="KW-1185">Reference proteome</keyword>
<organism evidence="1 2">
    <name type="scientific">Patiriisocius marinistellae</name>
    <dbReference type="NCBI Taxonomy" id="2494560"/>
    <lineage>
        <taxon>Bacteria</taxon>
        <taxon>Pseudomonadati</taxon>
        <taxon>Bacteroidota</taxon>
        <taxon>Flavobacteriia</taxon>
        <taxon>Flavobacteriales</taxon>
        <taxon>Flavobacteriaceae</taxon>
        <taxon>Patiriisocius</taxon>
    </lineage>
</organism>
<comment type="caution">
    <text evidence="1">The sequence shown here is derived from an EMBL/GenBank/DDBJ whole genome shotgun (WGS) entry which is preliminary data.</text>
</comment>
<evidence type="ECO:0000313" key="2">
    <source>
        <dbReference type="Proteomes" id="UP000326994"/>
    </source>
</evidence>
<evidence type="ECO:0000313" key="1">
    <source>
        <dbReference type="EMBL" id="GEQ86358.1"/>
    </source>
</evidence>
<sequence>MHETLHAISLPHTFDNKGTYTYQKGQTYNIMDYSHQTTYGSKDRINTWLWQWEQLHKHVDME</sequence>
<gene>
    <name evidence="1" type="ORF">ULMS_18660</name>
</gene>
<proteinExistence type="predicted"/>
<accession>A0A5J4FYB0</accession>
<dbReference type="OrthoDB" id="6717961at2"/>
<dbReference type="EMBL" id="BKCF01000003">
    <property type="protein sequence ID" value="GEQ86358.1"/>
    <property type="molecule type" value="Genomic_DNA"/>
</dbReference>
<name>A0A5J4FYB0_9FLAO</name>
<dbReference type="AlphaFoldDB" id="A0A5J4FYB0"/>